<feature type="domain" description="Thioredoxin" evidence="4">
    <location>
        <begin position="11"/>
        <end position="165"/>
    </location>
</feature>
<dbReference type="CDD" id="cd03018">
    <property type="entry name" value="PRX_AhpE_like"/>
    <property type="match status" value="1"/>
</dbReference>
<keyword evidence="2" id="KW-0676">Redox-active center</keyword>
<dbReference type="InterPro" id="IPR013766">
    <property type="entry name" value="Thioredoxin_domain"/>
</dbReference>
<dbReference type="Pfam" id="PF00578">
    <property type="entry name" value="AhpC-TSA"/>
    <property type="match status" value="1"/>
</dbReference>
<keyword evidence="6" id="KW-1185">Reference proteome</keyword>
<dbReference type="Gene3D" id="3.40.30.10">
    <property type="entry name" value="Glutaredoxin"/>
    <property type="match status" value="1"/>
</dbReference>
<gene>
    <name evidence="5" type="ORF">NCAV_1609</name>
</gene>
<dbReference type="KEGG" id="ncv:NCAV_1609"/>
<dbReference type="InterPro" id="IPR050455">
    <property type="entry name" value="Tpx_Peroxidase_subfamily"/>
</dbReference>
<dbReference type="EMBL" id="LT981265">
    <property type="protein sequence ID" value="SPC34772.1"/>
    <property type="molecule type" value="Genomic_DNA"/>
</dbReference>
<accession>A0A2K5AT01</accession>
<dbReference type="PANTHER" id="PTHR43110">
    <property type="entry name" value="THIOL PEROXIDASE"/>
    <property type="match status" value="1"/>
</dbReference>
<organism evidence="5 6">
    <name type="scientific">Candidatus Nitrosocaldus cavascurensis</name>
    <dbReference type="NCBI Taxonomy" id="2058097"/>
    <lineage>
        <taxon>Archaea</taxon>
        <taxon>Nitrososphaerota</taxon>
        <taxon>Nitrososphaeria</taxon>
        <taxon>Candidatus Nitrosocaldales</taxon>
        <taxon>Candidatus Nitrosocaldaceae</taxon>
        <taxon>Candidatus Nitrosocaldus</taxon>
    </lineage>
</organism>
<dbReference type="PIRSF" id="PIRSF000239">
    <property type="entry name" value="AHPC"/>
    <property type="match status" value="1"/>
</dbReference>
<dbReference type="InterPro" id="IPR036249">
    <property type="entry name" value="Thioredoxin-like_sf"/>
</dbReference>
<proteinExistence type="predicted"/>
<dbReference type="GeneID" id="41595600"/>
<dbReference type="RefSeq" id="WP_103286628.1">
    <property type="nucleotide sequence ID" value="NZ_LT981265.1"/>
</dbReference>
<feature type="active site" description="Cysteine sulfenic acid (-SOH) intermediate; for peroxidase activity" evidence="3">
    <location>
        <position position="53"/>
    </location>
</feature>
<dbReference type="SUPFAM" id="SSF52833">
    <property type="entry name" value="Thioredoxin-like"/>
    <property type="match status" value="1"/>
</dbReference>
<dbReference type="InterPro" id="IPR024706">
    <property type="entry name" value="Peroxiredoxin_AhpC-typ"/>
</dbReference>
<evidence type="ECO:0000313" key="6">
    <source>
        <dbReference type="Proteomes" id="UP000236248"/>
    </source>
</evidence>
<dbReference type="Proteomes" id="UP000236248">
    <property type="component" value="Chromosome NCAV"/>
</dbReference>
<keyword evidence="1" id="KW-0560">Oxidoreductase</keyword>
<evidence type="ECO:0000313" key="5">
    <source>
        <dbReference type="EMBL" id="SPC34772.1"/>
    </source>
</evidence>
<protein>
    <submittedName>
        <fullName evidence="5">Peroxiredoxin</fullName>
    </submittedName>
</protein>
<dbReference type="GO" id="GO:0016209">
    <property type="term" value="F:antioxidant activity"/>
    <property type="evidence" value="ECO:0007669"/>
    <property type="project" value="InterPro"/>
</dbReference>
<dbReference type="PANTHER" id="PTHR43110:SF1">
    <property type="entry name" value="THIOL PEROXIDASE"/>
    <property type="match status" value="1"/>
</dbReference>
<dbReference type="GO" id="GO:0016491">
    <property type="term" value="F:oxidoreductase activity"/>
    <property type="evidence" value="ECO:0007669"/>
    <property type="project" value="UniProtKB-KW"/>
</dbReference>
<evidence type="ECO:0000256" key="2">
    <source>
        <dbReference type="ARBA" id="ARBA00023284"/>
    </source>
</evidence>
<evidence type="ECO:0000256" key="1">
    <source>
        <dbReference type="ARBA" id="ARBA00023002"/>
    </source>
</evidence>
<evidence type="ECO:0000259" key="4">
    <source>
        <dbReference type="PROSITE" id="PS51352"/>
    </source>
</evidence>
<sequence length="165" mass="18816">MASSKQAYRVPEVGEKAPDFTLPDTELKMRSLAEFRGKKVVLAFFPAALSPVCTREMCTFRDHFDELSKAGAEVIGISIDGPFANKQFKEVHNLNFPLLSDYSREVISRYGIVMEDLLHVKGYRAAKRSVFVLDRDGIVRYRWVSDNPLVEPDYEEVERVIKSIP</sequence>
<evidence type="ECO:0000256" key="3">
    <source>
        <dbReference type="PIRSR" id="PIRSR000239-1"/>
    </source>
</evidence>
<name>A0A2K5AT01_9ARCH</name>
<dbReference type="AlphaFoldDB" id="A0A2K5AT01"/>
<reference evidence="6" key="1">
    <citation type="submission" date="2018-01" db="EMBL/GenBank/DDBJ databases">
        <authorList>
            <person name="Kerou L M."/>
        </authorList>
    </citation>
    <scope>NUCLEOTIDE SEQUENCE [LARGE SCALE GENOMIC DNA]</scope>
    <source>
        <strain evidence="6">SCU2</strain>
    </source>
</reference>
<dbReference type="InterPro" id="IPR000866">
    <property type="entry name" value="AhpC/TSA"/>
</dbReference>
<dbReference type="PROSITE" id="PS51352">
    <property type="entry name" value="THIOREDOXIN_2"/>
    <property type="match status" value="1"/>
</dbReference>